<evidence type="ECO:0000313" key="2">
    <source>
        <dbReference type="Proteomes" id="UP000275078"/>
    </source>
</evidence>
<organism evidence="1 2">
    <name type="scientific">Ascobolus immersus RN42</name>
    <dbReference type="NCBI Taxonomy" id="1160509"/>
    <lineage>
        <taxon>Eukaryota</taxon>
        <taxon>Fungi</taxon>
        <taxon>Dikarya</taxon>
        <taxon>Ascomycota</taxon>
        <taxon>Pezizomycotina</taxon>
        <taxon>Pezizomycetes</taxon>
        <taxon>Pezizales</taxon>
        <taxon>Ascobolaceae</taxon>
        <taxon>Ascobolus</taxon>
    </lineage>
</organism>
<proteinExistence type="predicted"/>
<protein>
    <submittedName>
        <fullName evidence="1">Uncharacterized protein</fullName>
    </submittedName>
</protein>
<reference evidence="1 2" key="1">
    <citation type="journal article" date="2018" name="Nat. Ecol. Evol.">
        <title>Pezizomycetes genomes reveal the molecular basis of ectomycorrhizal truffle lifestyle.</title>
        <authorList>
            <person name="Murat C."/>
            <person name="Payen T."/>
            <person name="Noel B."/>
            <person name="Kuo A."/>
            <person name="Morin E."/>
            <person name="Chen J."/>
            <person name="Kohler A."/>
            <person name="Krizsan K."/>
            <person name="Balestrini R."/>
            <person name="Da Silva C."/>
            <person name="Montanini B."/>
            <person name="Hainaut M."/>
            <person name="Levati E."/>
            <person name="Barry K.W."/>
            <person name="Belfiori B."/>
            <person name="Cichocki N."/>
            <person name="Clum A."/>
            <person name="Dockter R.B."/>
            <person name="Fauchery L."/>
            <person name="Guy J."/>
            <person name="Iotti M."/>
            <person name="Le Tacon F."/>
            <person name="Lindquist E.A."/>
            <person name="Lipzen A."/>
            <person name="Malagnac F."/>
            <person name="Mello A."/>
            <person name="Molinier V."/>
            <person name="Miyauchi S."/>
            <person name="Poulain J."/>
            <person name="Riccioni C."/>
            <person name="Rubini A."/>
            <person name="Sitrit Y."/>
            <person name="Splivallo R."/>
            <person name="Traeger S."/>
            <person name="Wang M."/>
            <person name="Zifcakova L."/>
            <person name="Wipf D."/>
            <person name="Zambonelli A."/>
            <person name="Paolocci F."/>
            <person name="Nowrousian M."/>
            <person name="Ottonello S."/>
            <person name="Baldrian P."/>
            <person name="Spatafora J.W."/>
            <person name="Henrissat B."/>
            <person name="Nagy L.G."/>
            <person name="Aury J.M."/>
            <person name="Wincker P."/>
            <person name="Grigoriev I.V."/>
            <person name="Bonfante P."/>
            <person name="Martin F.M."/>
        </authorList>
    </citation>
    <scope>NUCLEOTIDE SEQUENCE [LARGE SCALE GENOMIC DNA]</scope>
    <source>
        <strain evidence="1 2">RN42</strain>
    </source>
</reference>
<dbReference type="AlphaFoldDB" id="A0A3N4IEG6"/>
<accession>A0A3N4IEG6</accession>
<dbReference type="Proteomes" id="UP000275078">
    <property type="component" value="Unassembled WGS sequence"/>
</dbReference>
<sequence length="206" mass="23859">MNDDSLFQAYRREVDLVPLTSPQKLLLDAQQALIARLLDKLHTFEVRKDEKPYTPTPLDRLYALAREILSQEHMHMPWPSLVYYYGSWSKARGVLETSFNGSLQAMHFRGGPPLPVSIGDVICEITEGSEWRPVEADVRLYEQADRERGEEQEGKEEPPGWGVRVSRRRVKRDIERLECREERRRAEGVFAFVDCVEGGKGWETKL</sequence>
<dbReference type="EMBL" id="ML119670">
    <property type="protein sequence ID" value="RPA82540.1"/>
    <property type="molecule type" value="Genomic_DNA"/>
</dbReference>
<keyword evidence="2" id="KW-1185">Reference proteome</keyword>
<gene>
    <name evidence="1" type="ORF">BJ508DRAFT_305418</name>
</gene>
<evidence type="ECO:0000313" key="1">
    <source>
        <dbReference type="EMBL" id="RPA82540.1"/>
    </source>
</evidence>
<name>A0A3N4IEG6_ASCIM</name>